<evidence type="ECO:0000313" key="2">
    <source>
        <dbReference type="Proteomes" id="UP000825258"/>
    </source>
</evidence>
<evidence type="ECO:0008006" key="3">
    <source>
        <dbReference type="Google" id="ProtNLM"/>
    </source>
</evidence>
<dbReference type="PROSITE" id="PS51257">
    <property type="entry name" value="PROKAR_LIPOPROTEIN"/>
    <property type="match status" value="1"/>
</dbReference>
<dbReference type="RefSeq" id="WP_221259316.1">
    <property type="nucleotide sequence ID" value="NZ_AP024749.1"/>
</dbReference>
<organism evidence="1 2">
    <name type="scientific">Flavobacterium okayamense</name>
    <dbReference type="NCBI Taxonomy" id="2830782"/>
    <lineage>
        <taxon>Bacteria</taxon>
        <taxon>Pseudomonadati</taxon>
        <taxon>Bacteroidota</taxon>
        <taxon>Flavobacteriia</taxon>
        <taxon>Flavobacteriales</taxon>
        <taxon>Flavobacteriaceae</taxon>
        <taxon>Flavobacterium</taxon>
    </lineage>
</organism>
<name>A0ABM7S424_9FLAO</name>
<dbReference type="Proteomes" id="UP000825258">
    <property type="component" value="Chromosome"/>
</dbReference>
<gene>
    <name evidence="1" type="ORF">KK2020170_05780</name>
</gene>
<reference evidence="1 2" key="1">
    <citation type="submission" date="2021-06" db="EMBL/GenBank/DDBJ databases">
        <title>Whole genome sequences of Flavobacterium sp. KK2020170 and assembly.</title>
        <authorList>
            <person name="Kitahara K."/>
            <person name="Miyoshi S."/>
            <person name="Uesaka K."/>
        </authorList>
    </citation>
    <scope>NUCLEOTIDE SEQUENCE [LARGE SCALE GENOMIC DNA]</scope>
    <source>
        <strain evidence="1 2">KK2020170</strain>
    </source>
</reference>
<protein>
    <recommendedName>
        <fullName evidence="3">DUF4878 domain-containing protein</fullName>
    </recommendedName>
</protein>
<evidence type="ECO:0000313" key="1">
    <source>
        <dbReference type="EMBL" id="BCY27710.1"/>
    </source>
</evidence>
<accession>A0ABM7S424</accession>
<dbReference type="EMBL" id="AP024749">
    <property type="protein sequence ID" value="BCY27710.1"/>
    <property type="molecule type" value="Genomic_DNA"/>
</dbReference>
<proteinExistence type="predicted"/>
<sequence>MKKIFLLIVSTYFLISCDENKVALDLAEDIVNCPVEDLDSILEKNRPVTDFYLDSVLVNKPSQYFKSSKDFFDQKENYLTLKGGNYKKGFLEYYINYNVKEGKQIEFIFVKKNEKWILIKVFPKYNIDFIR</sequence>
<keyword evidence="2" id="KW-1185">Reference proteome</keyword>